<evidence type="ECO:0000256" key="6">
    <source>
        <dbReference type="ARBA" id="ARBA00023277"/>
    </source>
</evidence>
<keyword evidence="10" id="KW-1185">Reference proteome</keyword>
<dbReference type="GO" id="GO:0004345">
    <property type="term" value="F:glucose-6-phosphate dehydrogenase activity"/>
    <property type="evidence" value="ECO:0007669"/>
    <property type="project" value="UniProtKB-EC"/>
</dbReference>
<organism evidence="9 10">
    <name type="scientific">Haploplasma axanthum</name>
    <name type="common">Acholeplasma axanthum</name>
    <dbReference type="NCBI Taxonomy" id="29552"/>
    <lineage>
        <taxon>Bacteria</taxon>
        <taxon>Bacillati</taxon>
        <taxon>Mycoplasmatota</taxon>
        <taxon>Mollicutes</taxon>
        <taxon>Acholeplasmatales</taxon>
        <taxon>Acholeplasmataceae</taxon>
        <taxon>Haploplasma</taxon>
    </lineage>
</organism>
<dbReference type="Gene3D" id="3.40.50.720">
    <property type="entry name" value="NAD(P)-binding Rossmann-like Domain"/>
    <property type="match status" value="1"/>
</dbReference>
<accession>A0A449BD21</accession>
<dbReference type="Gene3D" id="3.30.360.10">
    <property type="entry name" value="Dihydrodipicolinate Reductase, domain 2"/>
    <property type="match status" value="1"/>
</dbReference>
<dbReference type="GO" id="GO:0009051">
    <property type="term" value="P:pentose-phosphate shunt, oxidative branch"/>
    <property type="evidence" value="ECO:0007669"/>
    <property type="project" value="TreeGrafter"/>
</dbReference>
<feature type="domain" description="Glucose-6-phosphate dehydrogenase C-terminal" evidence="8">
    <location>
        <begin position="182"/>
        <end position="411"/>
    </location>
</feature>
<evidence type="ECO:0000256" key="3">
    <source>
        <dbReference type="ARBA" id="ARBA00022526"/>
    </source>
</evidence>
<evidence type="ECO:0000259" key="8">
    <source>
        <dbReference type="Pfam" id="PF02781"/>
    </source>
</evidence>
<dbReference type="Proteomes" id="UP000289841">
    <property type="component" value="Chromosome"/>
</dbReference>
<dbReference type="InterPro" id="IPR001282">
    <property type="entry name" value="G6P_DH"/>
</dbReference>
<dbReference type="Pfam" id="PF02781">
    <property type="entry name" value="G6PD_C"/>
    <property type="match status" value="1"/>
</dbReference>
<dbReference type="Pfam" id="PF00479">
    <property type="entry name" value="G6PD_N"/>
    <property type="match status" value="1"/>
</dbReference>
<dbReference type="PANTHER" id="PTHR23429">
    <property type="entry name" value="GLUCOSE-6-PHOSPHATE 1-DEHYDROGENASE G6PD"/>
    <property type="match status" value="1"/>
</dbReference>
<dbReference type="STRING" id="1278311.GCA_000428705_00928"/>
<keyword evidence="3" id="KW-0313">Glucose metabolism</keyword>
<keyword evidence="4" id="KW-0521">NADP</keyword>
<dbReference type="GO" id="GO:0050661">
    <property type="term" value="F:NADP binding"/>
    <property type="evidence" value="ECO:0007669"/>
    <property type="project" value="InterPro"/>
</dbReference>
<dbReference type="AlphaFoldDB" id="A0A449BD21"/>
<dbReference type="PANTHER" id="PTHR23429:SF0">
    <property type="entry name" value="GLUCOSE-6-PHOSPHATE 1-DEHYDROGENASE"/>
    <property type="match status" value="1"/>
</dbReference>
<keyword evidence="5 9" id="KW-0560">Oxidoreductase</keyword>
<comment type="similarity">
    <text evidence="2">Belongs to the glucose-6-phosphate dehydrogenase family.</text>
</comment>
<evidence type="ECO:0000256" key="2">
    <source>
        <dbReference type="ARBA" id="ARBA00009975"/>
    </source>
</evidence>
<evidence type="ECO:0000259" key="7">
    <source>
        <dbReference type="Pfam" id="PF00479"/>
    </source>
</evidence>
<evidence type="ECO:0000256" key="4">
    <source>
        <dbReference type="ARBA" id="ARBA00022857"/>
    </source>
</evidence>
<gene>
    <name evidence="9" type="primary">zwf</name>
    <name evidence="9" type="ORF">NCTC10138_00730</name>
</gene>
<keyword evidence="6" id="KW-0119">Carbohydrate metabolism</keyword>
<evidence type="ECO:0000256" key="1">
    <source>
        <dbReference type="ARBA" id="ARBA00004937"/>
    </source>
</evidence>
<dbReference type="InterPro" id="IPR036291">
    <property type="entry name" value="NAD(P)-bd_dom_sf"/>
</dbReference>
<dbReference type="OrthoDB" id="9802739at2"/>
<dbReference type="InterPro" id="IPR022674">
    <property type="entry name" value="G6P_DH_NAD-bd"/>
</dbReference>
<dbReference type="InterPro" id="IPR022675">
    <property type="entry name" value="G6P_DH_C"/>
</dbReference>
<dbReference type="RefSeq" id="WP_026390485.1">
    <property type="nucleotide sequence ID" value="NZ_LR215048.1"/>
</dbReference>
<dbReference type="PRINTS" id="PR00079">
    <property type="entry name" value="G6PDHDRGNASE"/>
</dbReference>
<sequence length="418" mass="48698">MKKEVIIVLYGSTGDLTFRKLLPAIIDSYKKEHINNNLLLVALGRRDFTTDAYLEFVKSHNEKLDIELLKNITEYYKMQITDKNDYVGLKELLDQNSSDKTRVIHYLAVSPELMIDVSNIISEQKIIEKNNLNQSVIFEKPFGSSYRTAHKINEELWKNFSEKQIYRIDHYLGKKMVDSILKLRFENDILKSVFSPKNLSSIEIVVKEKDGILNRGSFYDSTGAVKDMFQSHILQIVTLLTMKKPGKFDHETIINEKVKVLKQLKYQKETLVFGQYKGYLKETNVNENSLTETLLAVELFVNNKFKKVPIKVLTGKKLDAKETYIKMNLKDGSSLLLTVNPDSSLLLSTKILGENINNRYVFENIEDEYGKLILSAIAFEKEKFLRWDEIENSWRFVDELLTRKKELTIYSPNFREKE</sequence>
<dbReference type="EC" id="1.1.1.49" evidence="9"/>
<dbReference type="InterPro" id="IPR019796">
    <property type="entry name" value="G6P_DH_AS"/>
</dbReference>
<evidence type="ECO:0000256" key="5">
    <source>
        <dbReference type="ARBA" id="ARBA00023002"/>
    </source>
</evidence>
<dbReference type="SUPFAM" id="SSF55347">
    <property type="entry name" value="Glyceraldehyde-3-phosphate dehydrogenase-like, C-terminal domain"/>
    <property type="match status" value="1"/>
</dbReference>
<proteinExistence type="inferred from homology"/>
<dbReference type="EMBL" id="LR215048">
    <property type="protein sequence ID" value="VEU80361.1"/>
    <property type="molecule type" value="Genomic_DNA"/>
</dbReference>
<evidence type="ECO:0000313" key="9">
    <source>
        <dbReference type="EMBL" id="VEU80361.1"/>
    </source>
</evidence>
<evidence type="ECO:0000313" key="10">
    <source>
        <dbReference type="Proteomes" id="UP000289841"/>
    </source>
</evidence>
<feature type="domain" description="Glucose-6-phosphate dehydrogenase NAD-binding" evidence="7">
    <location>
        <begin position="8"/>
        <end position="178"/>
    </location>
</feature>
<dbReference type="KEGG" id="aaxa:NCTC10138_00730"/>
<dbReference type="SUPFAM" id="SSF51735">
    <property type="entry name" value="NAD(P)-binding Rossmann-fold domains"/>
    <property type="match status" value="1"/>
</dbReference>
<name>A0A449BD21_HAPAX</name>
<comment type="pathway">
    <text evidence="1">Carbohydrate degradation; pentose phosphate pathway; D-ribulose 5-phosphate from D-glucose 6-phosphate (oxidative stage): step 1/3.</text>
</comment>
<dbReference type="GO" id="GO:0006006">
    <property type="term" value="P:glucose metabolic process"/>
    <property type="evidence" value="ECO:0007669"/>
    <property type="project" value="UniProtKB-KW"/>
</dbReference>
<dbReference type="UniPathway" id="UPA00115"/>
<reference evidence="9 10" key="1">
    <citation type="submission" date="2019-01" db="EMBL/GenBank/DDBJ databases">
        <authorList>
            <consortium name="Pathogen Informatics"/>
        </authorList>
    </citation>
    <scope>NUCLEOTIDE SEQUENCE [LARGE SCALE GENOMIC DNA]</scope>
    <source>
        <strain evidence="9 10">NCTC10138</strain>
    </source>
</reference>
<protein>
    <submittedName>
        <fullName evidence="9">Glucose-6-phosphate 1-dehydrogenase</fullName>
        <ecNumber evidence="9">1.1.1.49</ecNumber>
    </submittedName>
</protein>
<dbReference type="PROSITE" id="PS00069">
    <property type="entry name" value="G6P_DEHYDROGENASE"/>
    <property type="match status" value="1"/>
</dbReference>